<proteinExistence type="predicted"/>
<dbReference type="CDD" id="cd04301">
    <property type="entry name" value="NAT_SF"/>
    <property type="match status" value="1"/>
</dbReference>
<name>A0A6U6GH79_9STRA</name>
<dbReference type="EMBL" id="HBKQ01035170">
    <property type="protein sequence ID" value="CAE2256127.1"/>
    <property type="molecule type" value="Transcribed_RNA"/>
</dbReference>
<dbReference type="EMBL" id="HBKQ01035159">
    <property type="protein sequence ID" value="CAE2256116.1"/>
    <property type="molecule type" value="Transcribed_RNA"/>
</dbReference>
<gene>
    <name evidence="1" type="ORF">OAUR00152_LOCUS24140</name>
    <name evidence="2" type="ORF">OAUR00152_LOCUS24146</name>
</gene>
<dbReference type="AlphaFoldDB" id="A0A6U6GH79"/>
<dbReference type="InterPro" id="IPR052523">
    <property type="entry name" value="Trichothecene_AcTrans"/>
</dbReference>
<dbReference type="PANTHER" id="PTHR42791">
    <property type="entry name" value="GNAT FAMILY ACETYLTRANSFERASE"/>
    <property type="match status" value="1"/>
</dbReference>
<sequence>MMGAICSSPRRIYASEERFLDLVSSHDTRLCVLDRVQDKQHAVELAAKSFCGTDATEPEGLFDWLLGSKFRGQYENEARLSVLRYSMEFAFEMCAMYGVNFGLRDPDTKKLIAVAMTRPPGSIKNGYADTYCTMMRAMWQLRRLPPWEKDGVYGKFFSKRLFLMDKYLHEMHQKYAAGDHWFVNVIAVSPEAQGKRCCSALMRHIIALADIDKRPCYLEAVGARNEAVYTKFGYTEVFKHDVEGIEKLFGEDEEVQPLQLIAMRRCARMT</sequence>
<dbReference type="SUPFAM" id="SSF55729">
    <property type="entry name" value="Acyl-CoA N-acyltransferases (Nat)"/>
    <property type="match status" value="1"/>
</dbReference>
<evidence type="ECO:0000313" key="2">
    <source>
        <dbReference type="EMBL" id="CAE2256127.1"/>
    </source>
</evidence>
<dbReference type="PANTHER" id="PTHR42791:SF1">
    <property type="entry name" value="N-ACETYLTRANSFERASE DOMAIN-CONTAINING PROTEIN"/>
    <property type="match status" value="1"/>
</dbReference>
<reference evidence="1" key="1">
    <citation type="submission" date="2021-01" db="EMBL/GenBank/DDBJ databases">
        <authorList>
            <person name="Corre E."/>
            <person name="Pelletier E."/>
            <person name="Niang G."/>
            <person name="Scheremetjew M."/>
            <person name="Finn R."/>
            <person name="Kale V."/>
            <person name="Holt S."/>
            <person name="Cochrane G."/>
            <person name="Meng A."/>
            <person name="Brown T."/>
            <person name="Cohen L."/>
        </authorList>
    </citation>
    <scope>NUCLEOTIDE SEQUENCE</scope>
    <source>
        <strain evidence="1">Isolate 1302-5</strain>
    </source>
</reference>
<dbReference type="Gene3D" id="3.40.630.30">
    <property type="match status" value="1"/>
</dbReference>
<organism evidence="1">
    <name type="scientific">Odontella aurita</name>
    <dbReference type="NCBI Taxonomy" id="265563"/>
    <lineage>
        <taxon>Eukaryota</taxon>
        <taxon>Sar</taxon>
        <taxon>Stramenopiles</taxon>
        <taxon>Ochrophyta</taxon>
        <taxon>Bacillariophyta</taxon>
        <taxon>Mediophyceae</taxon>
        <taxon>Biddulphiophycidae</taxon>
        <taxon>Eupodiscales</taxon>
        <taxon>Odontellaceae</taxon>
        <taxon>Odontella</taxon>
    </lineage>
</organism>
<accession>A0A6U6GH79</accession>
<protein>
    <submittedName>
        <fullName evidence="1">Uncharacterized protein</fullName>
    </submittedName>
</protein>
<dbReference type="InterPro" id="IPR016181">
    <property type="entry name" value="Acyl_CoA_acyltransferase"/>
</dbReference>
<evidence type="ECO:0000313" key="1">
    <source>
        <dbReference type="EMBL" id="CAE2256116.1"/>
    </source>
</evidence>